<dbReference type="STRING" id="218851.A0A2G5EPB2"/>
<feature type="non-terminal residue" evidence="2">
    <location>
        <position position="1"/>
    </location>
</feature>
<gene>
    <name evidence="2" type="ORF">AQUCO_00600340v1</name>
</gene>
<dbReference type="CDD" id="cd00121">
    <property type="entry name" value="MATH"/>
    <property type="match status" value="2"/>
</dbReference>
<dbReference type="AlphaFoldDB" id="A0A2G5EPB2"/>
<dbReference type="PROSITE" id="PS50144">
    <property type="entry name" value="MATH"/>
    <property type="match status" value="2"/>
</dbReference>
<evidence type="ECO:0000259" key="1">
    <source>
        <dbReference type="PROSITE" id="PS50144"/>
    </source>
</evidence>
<accession>A0A2G5EPB2</accession>
<dbReference type="SUPFAM" id="SSF49599">
    <property type="entry name" value="TRAF domain-like"/>
    <property type="match status" value="2"/>
</dbReference>
<dbReference type="PANTHER" id="PTHR46162">
    <property type="entry name" value="TRAF-LIKE FAMILY PROTEIN"/>
    <property type="match status" value="1"/>
</dbReference>
<protein>
    <recommendedName>
        <fullName evidence="1">MATH domain-containing protein</fullName>
    </recommendedName>
</protein>
<organism evidence="2 3">
    <name type="scientific">Aquilegia coerulea</name>
    <name type="common">Rocky mountain columbine</name>
    <dbReference type="NCBI Taxonomy" id="218851"/>
    <lineage>
        <taxon>Eukaryota</taxon>
        <taxon>Viridiplantae</taxon>
        <taxon>Streptophyta</taxon>
        <taxon>Embryophyta</taxon>
        <taxon>Tracheophyta</taxon>
        <taxon>Spermatophyta</taxon>
        <taxon>Magnoliopsida</taxon>
        <taxon>Ranunculales</taxon>
        <taxon>Ranunculaceae</taxon>
        <taxon>Thalictroideae</taxon>
        <taxon>Aquilegia</taxon>
    </lineage>
</organism>
<dbReference type="Proteomes" id="UP000230069">
    <property type="component" value="Unassembled WGS sequence"/>
</dbReference>
<dbReference type="OrthoDB" id="192247at2759"/>
<evidence type="ECO:0000313" key="3">
    <source>
        <dbReference type="Proteomes" id="UP000230069"/>
    </source>
</evidence>
<dbReference type="InParanoid" id="A0A2G5EPB2"/>
<dbReference type="Pfam" id="PF22486">
    <property type="entry name" value="MATH_2"/>
    <property type="match status" value="2"/>
</dbReference>
<dbReference type="InterPro" id="IPR008974">
    <property type="entry name" value="TRAF-like"/>
</dbReference>
<dbReference type="PANTHER" id="PTHR46162:SF2">
    <property type="entry name" value="ANKYRIN REPEAT-CONTAINING PROTEIN-RELATED"/>
    <property type="match status" value="1"/>
</dbReference>
<dbReference type="InterPro" id="IPR002083">
    <property type="entry name" value="MATH/TRAF_dom"/>
</dbReference>
<reference evidence="2 3" key="1">
    <citation type="submission" date="2017-09" db="EMBL/GenBank/DDBJ databases">
        <title>WGS assembly of Aquilegia coerulea Goldsmith.</title>
        <authorList>
            <person name="Hodges S."/>
            <person name="Kramer E."/>
            <person name="Nordborg M."/>
            <person name="Tomkins J."/>
            <person name="Borevitz J."/>
            <person name="Derieg N."/>
            <person name="Yan J."/>
            <person name="Mihaltcheva S."/>
            <person name="Hayes R.D."/>
            <person name="Rokhsar D."/>
        </authorList>
    </citation>
    <scope>NUCLEOTIDE SEQUENCE [LARGE SCALE GENOMIC DNA]</scope>
    <source>
        <strain evidence="3">cv. Goldsmith</strain>
    </source>
</reference>
<feature type="domain" description="MATH" evidence="1">
    <location>
        <begin position="148"/>
        <end position="269"/>
    </location>
</feature>
<sequence length="279" mass="31272">DAPPAHFRLKIEGFSSLSSSLERYESCEFDAGGYKWKLAFYPNGNKKKDGEEDHISLYLVLKETSVNLKKDILYMEVQEMSRFHALKSESGFDKFLSHKNFNDPSNGYLMNDTCVFGAEVFVINTTTKGQCLSMTAQDTIPNKLKPVPLKYTWKIENFSDLVDKCYYSDKFATGGHDWNIELYPKGSNEGKRSYLSVYLCLATNAETLVPAGRGVVVDQLNGNHTEQSGTASFIASSRIWGRHCLLNLSSLNTSTGYLLDDVCILEVEVSILGSTTNWD</sequence>
<keyword evidence="3" id="KW-1185">Reference proteome</keyword>
<dbReference type="Gene3D" id="2.60.210.10">
    <property type="entry name" value="Apoptosis, Tumor Necrosis Factor Receptor Associated Protein 2, Chain A"/>
    <property type="match status" value="2"/>
</dbReference>
<feature type="domain" description="MATH" evidence="1">
    <location>
        <begin position="4"/>
        <end position="120"/>
    </location>
</feature>
<dbReference type="EMBL" id="KZ305023">
    <property type="protein sequence ID" value="PIA57560.1"/>
    <property type="molecule type" value="Genomic_DNA"/>
</dbReference>
<dbReference type="SMART" id="SM00061">
    <property type="entry name" value="MATH"/>
    <property type="match status" value="2"/>
</dbReference>
<evidence type="ECO:0000313" key="2">
    <source>
        <dbReference type="EMBL" id="PIA57560.1"/>
    </source>
</evidence>
<name>A0A2G5EPB2_AQUCA</name>
<proteinExistence type="predicted"/>